<dbReference type="EMBL" id="BGZK01001724">
    <property type="protein sequence ID" value="GBP85232.1"/>
    <property type="molecule type" value="Genomic_DNA"/>
</dbReference>
<keyword evidence="3" id="KW-1185">Reference proteome</keyword>
<comment type="caution">
    <text evidence="2">The sequence shown here is derived from an EMBL/GenBank/DDBJ whole genome shotgun (WGS) entry which is preliminary data.</text>
</comment>
<reference evidence="2 3" key="1">
    <citation type="journal article" date="2019" name="Commun. Biol.">
        <title>The bagworm genome reveals a unique fibroin gene that provides high tensile strength.</title>
        <authorList>
            <person name="Kono N."/>
            <person name="Nakamura H."/>
            <person name="Ohtoshi R."/>
            <person name="Tomita M."/>
            <person name="Numata K."/>
            <person name="Arakawa K."/>
        </authorList>
    </citation>
    <scope>NUCLEOTIDE SEQUENCE [LARGE SCALE GENOMIC DNA]</scope>
</reference>
<gene>
    <name evidence="2" type="ORF">EVAR_55811_1</name>
</gene>
<name>A0A4C1ZCY5_EUMVA</name>
<feature type="compositionally biased region" description="Polar residues" evidence="1">
    <location>
        <begin position="99"/>
        <end position="109"/>
    </location>
</feature>
<evidence type="ECO:0000313" key="2">
    <source>
        <dbReference type="EMBL" id="GBP85232.1"/>
    </source>
</evidence>
<sequence>MTESGFVKEQSGNLPEIGVFMMTTYFANNSDFTSAELRSVKAASSQHWNPSQWCHISLDLSYTCALDDFSVSGGMRAEAWSRVDHKEKDPLSDMALKKTSITPTPSKEP</sequence>
<dbReference type="AlphaFoldDB" id="A0A4C1ZCY5"/>
<evidence type="ECO:0000256" key="1">
    <source>
        <dbReference type="SAM" id="MobiDB-lite"/>
    </source>
</evidence>
<proteinExistence type="predicted"/>
<dbReference type="Proteomes" id="UP000299102">
    <property type="component" value="Unassembled WGS sequence"/>
</dbReference>
<dbReference type="OrthoDB" id="261614at2759"/>
<protein>
    <submittedName>
        <fullName evidence="2">Uncharacterized protein</fullName>
    </submittedName>
</protein>
<accession>A0A4C1ZCY5</accession>
<evidence type="ECO:0000313" key="3">
    <source>
        <dbReference type="Proteomes" id="UP000299102"/>
    </source>
</evidence>
<feature type="region of interest" description="Disordered" evidence="1">
    <location>
        <begin position="90"/>
        <end position="109"/>
    </location>
</feature>
<organism evidence="2 3">
    <name type="scientific">Eumeta variegata</name>
    <name type="common">Bagworm moth</name>
    <name type="synonym">Eumeta japonica</name>
    <dbReference type="NCBI Taxonomy" id="151549"/>
    <lineage>
        <taxon>Eukaryota</taxon>
        <taxon>Metazoa</taxon>
        <taxon>Ecdysozoa</taxon>
        <taxon>Arthropoda</taxon>
        <taxon>Hexapoda</taxon>
        <taxon>Insecta</taxon>
        <taxon>Pterygota</taxon>
        <taxon>Neoptera</taxon>
        <taxon>Endopterygota</taxon>
        <taxon>Lepidoptera</taxon>
        <taxon>Glossata</taxon>
        <taxon>Ditrysia</taxon>
        <taxon>Tineoidea</taxon>
        <taxon>Psychidae</taxon>
        <taxon>Oiketicinae</taxon>
        <taxon>Eumeta</taxon>
    </lineage>
</organism>